<keyword evidence="4" id="KW-1185">Reference proteome</keyword>
<dbReference type="PANTHER" id="PTHR34039">
    <property type="entry name" value="UPF0102 PROTEIN YRAN"/>
    <property type="match status" value="1"/>
</dbReference>
<accession>A0A6G4U9Z0</accession>
<evidence type="ECO:0000313" key="3">
    <source>
        <dbReference type="EMBL" id="NGN68198.1"/>
    </source>
</evidence>
<dbReference type="GO" id="GO:0003676">
    <property type="term" value="F:nucleic acid binding"/>
    <property type="evidence" value="ECO:0007669"/>
    <property type="project" value="InterPro"/>
</dbReference>
<dbReference type="InterPro" id="IPR011335">
    <property type="entry name" value="Restrct_endonuc-II-like"/>
</dbReference>
<dbReference type="HAMAP" id="MF_00048">
    <property type="entry name" value="UPF0102"/>
    <property type="match status" value="1"/>
</dbReference>
<dbReference type="AlphaFoldDB" id="A0A6G4U9Z0"/>
<dbReference type="Proteomes" id="UP000481583">
    <property type="component" value="Unassembled WGS sequence"/>
</dbReference>
<sequence>MPNARQAIGQYGERLAERRLTAAGMTILERNWRCRAGEVDLVALDGDALVLCEVKTRKTGLFEHPMAAITPEKAARLRRLAEEWMARHGGPPPGGVRIDIVGVLVPDRGAPVIEHVRGVA</sequence>
<dbReference type="InterPro" id="IPR003509">
    <property type="entry name" value="UPF0102_YraN-like"/>
</dbReference>
<reference evidence="3 4" key="1">
    <citation type="submission" date="2020-02" db="EMBL/GenBank/DDBJ databases">
        <title>Whole-genome analyses of novel actinobacteria.</title>
        <authorList>
            <person name="Sahin N."/>
        </authorList>
    </citation>
    <scope>NUCLEOTIDE SEQUENCE [LARGE SCALE GENOMIC DNA]</scope>
    <source>
        <strain evidence="3 4">A7024</strain>
    </source>
</reference>
<dbReference type="NCBIfam" id="NF009154">
    <property type="entry name" value="PRK12497.3-3"/>
    <property type="match status" value="1"/>
</dbReference>
<dbReference type="EMBL" id="JAAKZV010000187">
    <property type="protein sequence ID" value="NGN68198.1"/>
    <property type="molecule type" value="Genomic_DNA"/>
</dbReference>
<dbReference type="Pfam" id="PF02021">
    <property type="entry name" value="UPF0102"/>
    <property type="match status" value="1"/>
</dbReference>
<dbReference type="PANTHER" id="PTHR34039:SF1">
    <property type="entry name" value="UPF0102 PROTEIN YRAN"/>
    <property type="match status" value="1"/>
</dbReference>
<comment type="similarity">
    <text evidence="1 2">Belongs to the UPF0102 family.</text>
</comment>
<dbReference type="Gene3D" id="3.40.1350.10">
    <property type="match status" value="1"/>
</dbReference>
<protein>
    <recommendedName>
        <fullName evidence="2">UPF0102 protein G5C51_30400</fullName>
    </recommendedName>
</protein>
<dbReference type="InterPro" id="IPR011856">
    <property type="entry name" value="tRNA_endonuc-like_dom_sf"/>
</dbReference>
<evidence type="ECO:0000256" key="2">
    <source>
        <dbReference type="HAMAP-Rule" id="MF_00048"/>
    </source>
</evidence>
<dbReference type="RefSeq" id="WP_165241920.1">
    <property type="nucleotide sequence ID" value="NZ_JAAKZV010000187.1"/>
</dbReference>
<proteinExistence type="inferred from homology"/>
<name>A0A6G4U9Z0_9ACTN</name>
<dbReference type="SUPFAM" id="SSF52980">
    <property type="entry name" value="Restriction endonuclease-like"/>
    <property type="match status" value="1"/>
</dbReference>
<organism evidence="3 4">
    <name type="scientific">Streptomyces coryli</name>
    <dbReference type="NCBI Taxonomy" id="1128680"/>
    <lineage>
        <taxon>Bacteria</taxon>
        <taxon>Bacillati</taxon>
        <taxon>Actinomycetota</taxon>
        <taxon>Actinomycetes</taxon>
        <taxon>Kitasatosporales</taxon>
        <taxon>Streptomycetaceae</taxon>
        <taxon>Streptomyces</taxon>
    </lineage>
</organism>
<gene>
    <name evidence="3" type="ORF">G5C51_30400</name>
</gene>
<dbReference type="CDD" id="cd20736">
    <property type="entry name" value="PoNe_Nuclease"/>
    <property type="match status" value="1"/>
</dbReference>
<evidence type="ECO:0000313" key="4">
    <source>
        <dbReference type="Proteomes" id="UP000481583"/>
    </source>
</evidence>
<comment type="caution">
    <text evidence="3">The sequence shown here is derived from an EMBL/GenBank/DDBJ whole genome shotgun (WGS) entry which is preliminary data.</text>
</comment>
<evidence type="ECO:0000256" key="1">
    <source>
        <dbReference type="ARBA" id="ARBA00006738"/>
    </source>
</evidence>